<dbReference type="EMBL" id="DS469512">
    <property type="protein sequence ID" value="EDO48818.1"/>
    <property type="molecule type" value="Genomic_DNA"/>
</dbReference>
<dbReference type="AlphaFoldDB" id="A7RIJ6"/>
<accession>A7RIJ6</accession>
<sequence>MAAFITADRWSSGIATHKTKIGRIICTGSGCIGCFPETNQTEADELGICDLDFAGHPFRAFLNKDTTVAKNKAAKPRKTNSEFKSENPTWRNLSMVSKTLEKNAHFSEGLKETEKKRVKQVGTQTRMTSIVPNETQLDKSDCQLSDKAKRLVESMRGDIKQRETKKKTGRTVLLEMCELDQTIDSTSANSDYKPKQVAQSPRHRKNVNIDRKVNKTKNIHENLYMLLKKDTALNYHEDIFPKSDSDQTWESSPWDLGEDATCFYFVLEYYNSPRILPRFKVLEIVEALCEVVDARDIKCVQRVYGMWQIVLRTRKDQLTLRAYGIRIRGRYYELIDDVDSYCILVNGCT</sequence>
<evidence type="ECO:0000313" key="2">
    <source>
        <dbReference type="Proteomes" id="UP000001593"/>
    </source>
</evidence>
<organism evidence="1 2">
    <name type="scientific">Nematostella vectensis</name>
    <name type="common">Starlet sea anemone</name>
    <dbReference type="NCBI Taxonomy" id="45351"/>
    <lineage>
        <taxon>Eukaryota</taxon>
        <taxon>Metazoa</taxon>
        <taxon>Cnidaria</taxon>
        <taxon>Anthozoa</taxon>
        <taxon>Hexacorallia</taxon>
        <taxon>Actiniaria</taxon>
        <taxon>Edwardsiidae</taxon>
        <taxon>Nematostella</taxon>
    </lineage>
</organism>
<dbReference type="HOGENOM" id="CLU_795263_0_0_1"/>
<dbReference type="InParanoid" id="A7RIJ6"/>
<proteinExistence type="predicted"/>
<reference evidence="1 2" key="1">
    <citation type="journal article" date="2007" name="Science">
        <title>Sea anemone genome reveals ancestral eumetazoan gene repertoire and genomic organization.</title>
        <authorList>
            <person name="Putnam N.H."/>
            <person name="Srivastava M."/>
            <person name="Hellsten U."/>
            <person name="Dirks B."/>
            <person name="Chapman J."/>
            <person name="Salamov A."/>
            <person name="Terry A."/>
            <person name="Shapiro H."/>
            <person name="Lindquist E."/>
            <person name="Kapitonov V.V."/>
            <person name="Jurka J."/>
            <person name="Genikhovich G."/>
            <person name="Grigoriev I.V."/>
            <person name="Lucas S.M."/>
            <person name="Steele R.E."/>
            <person name="Finnerty J.R."/>
            <person name="Technau U."/>
            <person name="Martindale M.Q."/>
            <person name="Rokhsar D.S."/>
        </authorList>
    </citation>
    <scope>NUCLEOTIDE SEQUENCE [LARGE SCALE GENOMIC DNA]</scope>
    <source>
        <strain evidence="2">CH2 X CH6</strain>
    </source>
</reference>
<dbReference type="OMA" id="MWQIVLR"/>
<dbReference type="Proteomes" id="UP000001593">
    <property type="component" value="Unassembled WGS sequence"/>
</dbReference>
<name>A7RIJ6_NEMVE</name>
<evidence type="ECO:0000313" key="1">
    <source>
        <dbReference type="EMBL" id="EDO48818.1"/>
    </source>
</evidence>
<gene>
    <name evidence="1" type="ORF">NEMVEDRAFT_v1g238549</name>
</gene>
<dbReference type="OrthoDB" id="5973974at2759"/>
<protein>
    <submittedName>
        <fullName evidence="1">Uncharacterized protein</fullName>
    </submittedName>
</protein>
<dbReference type="KEGG" id="nve:5521071"/>
<keyword evidence="2" id="KW-1185">Reference proteome</keyword>